<organism evidence="2 3">
    <name type="scientific">Pyrus ussuriensis x Pyrus communis</name>
    <dbReference type="NCBI Taxonomy" id="2448454"/>
    <lineage>
        <taxon>Eukaryota</taxon>
        <taxon>Viridiplantae</taxon>
        <taxon>Streptophyta</taxon>
        <taxon>Embryophyta</taxon>
        <taxon>Tracheophyta</taxon>
        <taxon>Spermatophyta</taxon>
        <taxon>Magnoliopsida</taxon>
        <taxon>eudicotyledons</taxon>
        <taxon>Gunneridae</taxon>
        <taxon>Pentapetalae</taxon>
        <taxon>rosids</taxon>
        <taxon>fabids</taxon>
        <taxon>Rosales</taxon>
        <taxon>Rosaceae</taxon>
        <taxon>Amygdaloideae</taxon>
        <taxon>Maleae</taxon>
        <taxon>Pyrus</taxon>
    </lineage>
</organism>
<evidence type="ECO:0000313" key="2">
    <source>
        <dbReference type="EMBL" id="KAB2618895.1"/>
    </source>
</evidence>
<feature type="region of interest" description="Disordered" evidence="1">
    <location>
        <begin position="19"/>
        <end position="100"/>
    </location>
</feature>
<name>A0A5N5GTF3_9ROSA</name>
<dbReference type="AlphaFoldDB" id="A0A5N5GTF3"/>
<reference evidence="3" key="2">
    <citation type="submission" date="2019-10" db="EMBL/GenBank/DDBJ databases">
        <title>A de novo genome assembly of a pear dwarfing rootstock.</title>
        <authorList>
            <person name="Wang F."/>
            <person name="Wang J."/>
            <person name="Li S."/>
            <person name="Zhang Y."/>
            <person name="Fang M."/>
            <person name="Ma L."/>
            <person name="Zhao Y."/>
            <person name="Jiang S."/>
        </authorList>
    </citation>
    <scope>NUCLEOTIDE SEQUENCE [LARGE SCALE GENOMIC DNA]</scope>
</reference>
<gene>
    <name evidence="2" type="ORF">D8674_014764</name>
</gene>
<reference evidence="2 3" key="1">
    <citation type="submission" date="2019-09" db="EMBL/GenBank/DDBJ databases">
        <authorList>
            <person name="Ou C."/>
        </authorList>
    </citation>
    <scope>NUCLEOTIDE SEQUENCE [LARGE SCALE GENOMIC DNA]</scope>
    <source>
        <strain evidence="2">S2</strain>
        <tissue evidence="2">Leaf</tissue>
    </source>
</reference>
<feature type="compositionally biased region" description="Low complexity" evidence="1">
    <location>
        <begin position="42"/>
        <end position="92"/>
    </location>
</feature>
<dbReference type="OrthoDB" id="10574607at2759"/>
<keyword evidence="3" id="KW-1185">Reference proteome</keyword>
<dbReference type="Proteomes" id="UP000327157">
    <property type="component" value="Chromosome 15"/>
</dbReference>
<sequence>MCRMCVSDFLDCTTNSAWCSSKNSIQSKPPIPTPHLKDHSSDTPTTLSTLSPSKNSMPSAPSSTPTRSTPLSSRNPTSPSSSDGSTTTLSSTKRPVSLHV</sequence>
<evidence type="ECO:0000313" key="3">
    <source>
        <dbReference type="Proteomes" id="UP000327157"/>
    </source>
</evidence>
<comment type="caution">
    <text evidence="2">The sequence shown here is derived from an EMBL/GenBank/DDBJ whole genome shotgun (WGS) entry which is preliminary data.</text>
</comment>
<dbReference type="EMBL" id="SMOL01000401">
    <property type="protein sequence ID" value="KAB2618895.1"/>
    <property type="molecule type" value="Genomic_DNA"/>
</dbReference>
<proteinExistence type="predicted"/>
<protein>
    <submittedName>
        <fullName evidence="2">Primary amine oxidase-like</fullName>
    </submittedName>
</protein>
<reference evidence="2 3" key="3">
    <citation type="submission" date="2019-11" db="EMBL/GenBank/DDBJ databases">
        <title>A de novo genome assembly of a pear dwarfing rootstock.</title>
        <authorList>
            <person name="Wang F."/>
            <person name="Wang J."/>
            <person name="Li S."/>
            <person name="Zhang Y."/>
            <person name="Fang M."/>
            <person name="Ma L."/>
            <person name="Zhao Y."/>
            <person name="Jiang S."/>
        </authorList>
    </citation>
    <scope>NUCLEOTIDE SEQUENCE [LARGE SCALE GENOMIC DNA]</scope>
    <source>
        <strain evidence="2">S2</strain>
        <tissue evidence="2">Leaf</tissue>
    </source>
</reference>
<evidence type="ECO:0000256" key="1">
    <source>
        <dbReference type="SAM" id="MobiDB-lite"/>
    </source>
</evidence>
<accession>A0A5N5GTF3</accession>